<dbReference type="EMBL" id="RCDD01000001">
    <property type="protein sequence ID" value="RLK62243.1"/>
    <property type="molecule type" value="Genomic_DNA"/>
</dbReference>
<dbReference type="AlphaFoldDB" id="A0A421BD30"/>
<reference evidence="1 2" key="1">
    <citation type="submission" date="2018-10" db="EMBL/GenBank/DDBJ databases">
        <title>Genomic Encyclopedia of Archaeal and Bacterial Type Strains, Phase II (KMG-II): from individual species to whole genera.</title>
        <authorList>
            <person name="Goeker M."/>
        </authorList>
    </citation>
    <scope>NUCLEOTIDE SEQUENCE [LARGE SCALE GENOMIC DNA]</scope>
    <source>
        <strain evidence="1 2">DSM 45657</strain>
    </source>
</reference>
<keyword evidence="2" id="KW-1185">Reference proteome</keyword>
<proteinExistence type="predicted"/>
<evidence type="ECO:0000313" key="1">
    <source>
        <dbReference type="EMBL" id="RLK62243.1"/>
    </source>
</evidence>
<dbReference type="Proteomes" id="UP000282454">
    <property type="component" value="Unassembled WGS sequence"/>
</dbReference>
<gene>
    <name evidence="1" type="ORF">CLV68_2799</name>
</gene>
<organism evidence="1 2">
    <name type="scientific">Actinokineospora cianjurensis</name>
    <dbReference type="NCBI Taxonomy" id="585224"/>
    <lineage>
        <taxon>Bacteria</taxon>
        <taxon>Bacillati</taxon>
        <taxon>Actinomycetota</taxon>
        <taxon>Actinomycetes</taxon>
        <taxon>Pseudonocardiales</taxon>
        <taxon>Pseudonocardiaceae</taxon>
        <taxon>Actinokineospora</taxon>
    </lineage>
</organism>
<comment type="caution">
    <text evidence="1">The sequence shown here is derived from an EMBL/GenBank/DDBJ whole genome shotgun (WGS) entry which is preliminary data.</text>
</comment>
<name>A0A421BD30_9PSEU</name>
<sequence length="113" mass="11785">MGITADGKPDGVKGASVCRWRVEKPRAADSYTVSVTFYAEHGVDDLVSSQEKTPVQLGKHKGVKALGDMDAGCVIALEISATSRVDVRAIGGDSAALCEPAMVAAEKVEARLP</sequence>
<evidence type="ECO:0000313" key="2">
    <source>
        <dbReference type="Proteomes" id="UP000282454"/>
    </source>
</evidence>
<accession>A0A421BD30</accession>
<protein>
    <submittedName>
        <fullName evidence="1">Uncharacterized protein</fullName>
    </submittedName>
</protein>